<organism evidence="1 2">
    <name type="scientific">Rhizopogon vesiculosus</name>
    <dbReference type="NCBI Taxonomy" id="180088"/>
    <lineage>
        <taxon>Eukaryota</taxon>
        <taxon>Fungi</taxon>
        <taxon>Dikarya</taxon>
        <taxon>Basidiomycota</taxon>
        <taxon>Agaricomycotina</taxon>
        <taxon>Agaricomycetes</taxon>
        <taxon>Agaricomycetidae</taxon>
        <taxon>Boletales</taxon>
        <taxon>Suillineae</taxon>
        <taxon>Rhizopogonaceae</taxon>
        <taxon>Rhizopogon</taxon>
    </lineage>
</organism>
<dbReference type="Proteomes" id="UP000183567">
    <property type="component" value="Unassembled WGS sequence"/>
</dbReference>
<comment type="caution">
    <text evidence="1">The sequence shown here is derived from an EMBL/GenBank/DDBJ whole genome shotgun (WGS) entry which is preliminary data.</text>
</comment>
<accession>A0A1J8Q9T7</accession>
<feature type="non-terminal residue" evidence="1">
    <location>
        <position position="15"/>
    </location>
</feature>
<keyword evidence="2" id="KW-1185">Reference proteome</keyword>
<name>A0A1J8Q9T7_9AGAM</name>
<evidence type="ECO:0000313" key="2">
    <source>
        <dbReference type="Proteomes" id="UP000183567"/>
    </source>
</evidence>
<dbReference type="EMBL" id="LVVM01002016">
    <property type="protein sequence ID" value="OJA17439.1"/>
    <property type="molecule type" value="Genomic_DNA"/>
</dbReference>
<protein>
    <submittedName>
        <fullName evidence="1">Uncharacterized protein</fullName>
    </submittedName>
</protein>
<evidence type="ECO:0000313" key="1">
    <source>
        <dbReference type="EMBL" id="OJA17439.1"/>
    </source>
</evidence>
<reference evidence="1 2" key="1">
    <citation type="submission" date="2016-03" db="EMBL/GenBank/DDBJ databases">
        <title>Comparative genomics of the ectomycorrhizal sister species Rhizopogon vinicolor and Rhizopogon vesiculosus (Basidiomycota: Boletales) reveals a divergence of the mating type B locus.</title>
        <authorList>
            <person name="Mujic A.B."/>
            <person name="Kuo A."/>
            <person name="Tritt A."/>
            <person name="Lipzen A."/>
            <person name="Chen C."/>
            <person name="Johnson J."/>
            <person name="Sharma A."/>
            <person name="Barry K."/>
            <person name="Grigoriev I.V."/>
            <person name="Spatafora J.W."/>
        </authorList>
    </citation>
    <scope>NUCLEOTIDE SEQUENCE [LARGE SCALE GENOMIC DNA]</scope>
    <source>
        <strain evidence="1 2">AM-OR11-056</strain>
    </source>
</reference>
<sequence length="15" mass="1813">MPACTYRRSDYLHSL</sequence>
<proteinExistence type="predicted"/>
<gene>
    <name evidence="1" type="ORF">AZE42_13419</name>
</gene>